<evidence type="ECO:0000256" key="2">
    <source>
        <dbReference type="ARBA" id="ARBA00023306"/>
    </source>
</evidence>
<name>A0AAN6P8L7_9PEZI</name>
<accession>A0AAN6P8L7</accession>
<reference evidence="6" key="1">
    <citation type="journal article" date="2023" name="Mol. Phylogenet. Evol.">
        <title>Genome-scale phylogeny and comparative genomics of the fungal order Sordariales.</title>
        <authorList>
            <person name="Hensen N."/>
            <person name="Bonometti L."/>
            <person name="Westerberg I."/>
            <person name="Brannstrom I.O."/>
            <person name="Guillou S."/>
            <person name="Cros-Aarteil S."/>
            <person name="Calhoun S."/>
            <person name="Haridas S."/>
            <person name="Kuo A."/>
            <person name="Mondo S."/>
            <person name="Pangilinan J."/>
            <person name="Riley R."/>
            <person name="LaButti K."/>
            <person name="Andreopoulos B."/>
            <person name="Lipzen A."/>
            <person name="Chen C."/>
            <person name="Yan M."/>
            <person name="Daum C."/>
            <person name="Ng V."/>
            <person name="Clum A."/>
            <person name="Steindorff A."/>
            <person name="Ohm R.A."/>
            <person name="Martin F."/>
            <person name="Silar P."/>
            <person name="Natvig D.O."/>
            <person name="Lalanne C."/>
            <person name="Gautier V."/>
            <person name="Ament-Velasquez S.L."/>
            <person name="Kruys A."/>
            <person name="Hutchinson M.I."/>
            <person name="Powell A.J."/>
            <person name="Barry K."/>
            <person name="Miller A.N."/>
            <person name="Grigoriev I.V."/>
            <person name="Debuchy R."/>
            <person name="Gladieux P."/>
            <person name="Hiltunen Thoren M."/>
            <person name="Johannesson H."/>
        </authorList>
    </citation>
    <scope>NUCLEOTIDE SEQUENCE [LARGE SCALE GENOMIC DNA]</scope>
    <source>
        <strain evidence="6">CBS 284.82</strain>
    </source>
</reference>
<evidence type="ECO:0000313" key="5">
    <source>
        <dbReference type="EMBL" id="KAK4033744.1"/>
    </source>
</evidence>
<feature type="compositionally biased region" description="Low complexity" evidence="3">
    <location>
        <begin position="18"/>
        <end position="28"/>
    </location>
</feature>
<proteinExistence type="inferred from homology"/>
<comment type="similarity">
    <text evidence="1">Belongs to the Cdt1 family.</text>
</comment>
<keyword evidence="6" id="KW-1185">Reference proteome</keyword>
<feature type="region of interest" description="Disordered" evidence="3">
    <location>
        <begin position="1"/>
        <end position="28"/>
    </location>
</feature>
<dbReference type="Pfam" id="PF16679">
    <property type="entry name" value="CDT1_C"/>
    <property type="match status" value="1"/>
</dbReference>
<evidence type="ECO:0000259" key="4">
    <source>
        <dbReference type="Pfam" id="PF16679"/>
    </source>
</evidence>
<dbReference type="Pfam" id="PF26121">
    <property type="entry name" value="HTH_CDT1"/>
    <property type="match status" value="1"/>
</dbReference>
<sequence length="503" mass="54736">MPGVLTRKMRTPRGKLASSSTPTTTASTFTKISKLQAAGKETQTAAPFTTRSANIEIVLPSRKRKVHDDAESTSSKKLRREPEAQVASAAPVAPAPVTPATPVSRKRKSVRFAEPEAAPSTPSRAPPTPSSSRKRRLESDETSQAEELLGRLNLQSSPVSKRNKTTVHRRAPQNDFDLPKELLDLLDLHAAFLKTLSMQYAHSGTTAPIDLRTLYTSVTRTWGKRHVTLDDLRRCVGVLAWTPVKSGNAAAPPSAPYFLSDYGRDKICIEFHASAERGPLREPKLKMDFEANLRTLWLSRRDNLPATIFIGTLPKAPLTPCAASNNSNGLPTKTQTTLNAFKQSIAEHRKKQDEAAKTISTTTVSAEGQKLSLLDRIRLKETLASQSSDHEPTPAELQRRCALQRAADVAAVIGMLCKATVSAGSGQARVSFTMAALMVRLKDSMRTPVSSEDGMVCVRLLAAEVAPAWLRLVKVGGRENVVCMMGLQPTKGQVEERVKVLLG</sequence>
<evidence type="ECO:0000256" key="1">
    <source>
        <dbReference type="ARBA" id="ARBA00008356"/>
    </source>
</evidence>
<evidence type="ECO:0000313" key="6">
    <source>
        <dbReference type="Proteomes" id="UP001303115"/>
    </source>
</evidence>
<gene>
    <name evidence="5" type="ORF">C8A01DRAFT_49723</name>
</gene>
<dbReference type="InterPro" id="IPR038090">
    <property type="entry name" value="Cdt1_C_WH_dom_sf"/>
</dbReference>
<dbReference type="InterPro" id="IPR032054">
    <property type="entry name" value="Cdt1_C"/>
</dbReference>
<dbReference type="Gene3D" id="1.10.10.1420">
    <property type="entry name" value="DNA replication factor Cdt1, C-terminal WH domain"/>
    <property type="match status" value="1"/>
</dbReference>
<dbReference type="Proteomes" id="UP001303115">
    <property type="component" value="Unassembled WGS sequence"/>
</dbReference>
<evidence type="ECO:0000256" key="3">
    <source>
        <dbReference type="SAM" id="MobiDB-lite"/>
    </source>
</evidence>
<keyword evidence="2" id="KW-0131">Cell cycle</keyword>
<dbReference type="AlphaFoldDB" id="A0AAN6P8L7"/>
<organism evidence="5 6">
    <name type="scientific">Parachaetomium inaequale</name>
    <dbReference type="NCBI Taxonomy" id="2588326"/>
    <lineage>
        <taxon>Eukaryota</taxon>
        <taxon>Fungi</taxon>
        <taxon>Dikarya</taxon>
        <taxon>Ascomycota</taxon>
        <taxon>Pezizomycotina</taxon>
        <taxon>Sordariomycetes</taxon>
        <taxon>Sordariomycetidae</taxon>
        <taxon>Sordariales</taxon>
        <taxon>Chaetomiaceae</taxon>
        <taxon>Parachaetomium</taxon>
    </lineage>
</organism>
<comment type="caution">
    <text evidence="5">The sequence shown here is derived from an EMBL/GenBank/DDBJ whole genome shotgun (WGS) entry which is preliminary data.</text>
</comment>
<dbReference type="EMBL" id="MU854512">
    <property type="protein sequence ID" value="KAK4033744.1"/>
    <property type="molecule type" value="Genomic_DNA"/>
</dbReference>
<feature type="region of interest" description="Disordered" evidence="3">
    <location>
        <begin position="58"/>
        <end position="169"/>
    </location>
</feature>
<feature type="domain" description="DNA replication factor Cdt1 C-terminal" evidence="4">
    <location>
        <begin position="372"/>
        <end position="476"/>
    </location>
</feature>
<protein>
    <recommendedName>
        <fullName evidence="4">DNA replication factor Cdt1 C-terminal domain-containing protein</fullName>
    </recommendedName>
</protein>